<dbReference type="PATRIC" id="fig|927704.6.peg.1434"/>
<dbReference type="RefSeq" id="WP_014424535.1">
    <property type="nucleotide sequence ID" value="NC_017068.1"/>
</dbReference>
<dbReference type="Proteomes" id="UP000007887">
    <property type="component" value="Chromosome"/>
</dbReference>
<evidence type="ECO:0000313" key="1">
    <source>
        <dbReference type="EMBL" id="BAL83098.1"/>
    </source>
</evidence>
<reference evidence="1 2" key="1">
    <citation type="submission" date="2011-10" db="EMBL/GenBank/DDBJ databases">
        <title>Whole genome sequence of Selenomonas ruminantium subsp. lactilytica TAM6421.</title>
        <authorList>
            <person name="Oguchi A."/>
            <person name="Ankai A."/>
            <person name="Kaneko J."/>
            <person name="Yamada-Narita S."/>
            <person name="Fukui S."/>
            <person name="Takahashi M."/>
            <person name="Onodera T."/>
            <person name="Kojima S."/>
            <person name="Fushimi T."/>
            <person name="Abe N."/>
            <person name="Kamio Y."/>
            <person name="Yamazaki S."/>
            <person name="Fujita N."/>
        </authorList>
    </citation>
    <scope>NUCLEOTIDE SEQUENCE [LARGE SCALE GENOMIC DNA]</scope>
    <source>
        <strain evidence="2">NBRC 103574 / TAM6421</strain>
    </source>
</reference>
<organism evidence="1 2">
    <name type="scientific">Selenomonas ruminantium subsp. lactilytica (strain NBRC 103574 / TAM6421)</name>
    <dbReference type="NCBI Taxonomy" id="927704"/>
    <lineage>
        <taxon>Bacteria</taxon>
        <taxon>Bacillati</taxon>
        <taxon>Bacillota</taxon>
        <taxon>Negativicutes</taxon>
        <taxon>Selenomonadales</taxon>
        <taxon>Selenomonadaceae</taxon>
        <taxon>Selenomonas</taxon>
    </lineage>
</organism>
<gene>
    <name evidence="1" type="ordered locus">SELR_13900</name>
</gene>
<sequence>MADKKIWEKISADIKQTQKKCHQEMVNIDLSLDKTFADPEQYGKIKLGDDPGITGLNLAIRKHKDAKDNFNKLFIDRAKQYNACKSDIKNEALKINNYFQESRQLAQKYGLRVEH</sequence>
<proteinExistence type="predicted"/>
<dbReference type="EMBL" id="AP012292">
    <property type="protein sequence ID" value="BAL83098.1"/>
    <property type="molecule type" value="Genomic_DNA"/>
</dbReference>
<evidence type="ECO:0000313" key="2">
    <source>
        <dbReference type="Proteomes" id="UP000007887"/>
    </source>
</evidence>
<accession>I0GQR1</accession>
<dbReference type="HOGENOM" id="CLU_2107329_0_0_9"/>
<dbReference type="KEGG" id="sri:SELR_13900"/>
<protein>
    <submittedName>
        <fullName evidence="1">Uncharacterized protein</fullName>
    </submittedName>
</protein>
<dbReference type="AlphaFoldDB" id="I0GQR1"/>
<name>I0GQR1_SELRL</name>